<keyword evidence="2" id="KW-0472">Membrane</keyword>
<dbReference type="InterPro" id="IPR025987">
    <property type="entry name" value="GW_dom"/>
</dbReference>
<dbReference type="SUPFAM" id="SSF51261">
    <property type="entry name" value="Duplicated hybrid motif"/>
    <property type="match status" value="1"/>
</dbReference>
<keyword evidence="2" id="KW-0812">Transmembrane</keyword>
<proteinExistence type="predicted"/>
<accession>A0A4Q1U0I5</accession>
<dbReference type="AlphaFoldDB" id="A0A4Q1U0I5"/>
<feature type="domain" description="M23ase beta-sheet core" evidence="3">
    <location>
        <begin position="317"/>
        <end position="408"/>
    </location>
</feature>
<sequence>MSILTEGIKVKGRLLNRIFNKIKTRRFFMYFIGILGVIFGCLLVPKITVSADADAILNLTEVNKTVMINQNDKSIDTLPWGTNGYITLGQSSSFMGKVVTITQESSNYAYSPELKGWIDKKGIDEVTSTNIKGTIQNAGYTIDALPWYDGVKNLSNTTDHLNEAVTVSAKNGSYYYVANLGWIDKKAFNPSVQQKVDDTPNSNTDTGKQCQMANVNLSATVKGDGKTIDSLPWGNAGFQNVSQSNDFAGQHVKLTLESGDYVYSPELKGWIDKKGLTFDLSNKTSWPFDKAYTGSFEDGQEFGDTGYNRGGQPDPYFHDGFDFGSVIYGAGSQFKSVTAGKVIYTGIYARWSGAVIVVQAPDGNQVMYQEFSSDMQDVFVKTGDTVESGQVIGRMTGPHLHIGITSKDWQASLADAYNPQGPWIDPIAYIQNHLS</sequence>
<dbReference type="Proteomes" id="UP000290475">
    <property type="component" value="Unassembled WGS sequence"/>
</dbReference>
<evidence type="ECO:0000256" key="1">
    <source>
        <dbReference type="ARBA" id="ARBA00022729"/>
    </source>
</evidence>
<organism evidence="5 6">
    <name type="scientific">Lacticaseibacillus chiayiensis</name>
    <dbReference type="NCBI Taxonomy" id="2100821"/>
    <lineage>
        <taxon>Bacteria</taxon>
        <taxon>Bacillati</taxon>
        <taxon>Bacillota</taxon>
        <taxon>Bacilli</taxon>
        <taxon>Lactobacillales</taxon>
        <taxon>Lactobacillaceae</taxon>
        <taxon>Lacticaseibacillus</taxon>
    </lineage>
</organism>
<dbReference type="CDD" id="cd12797">
    <property type="entry name" value="M23_peptidase"/>
    <property type="match status" value="1"/>
</dbReference>
<evidence type="ECO:0000256" key="2">
    <source>
        <dbReference type="SAM" id="Phobius"/>
    </source>
</evidence>
<gene>
    <name evidence="5" type="ORF">BVJ53_06500</name>
</gene>
<evidence type="ECO:0000313" key="5">
    <source>
        <dbReference type="EMBL" id="RXT25039.1"/>
    </source>
</evidence>
<keyword evidence="1" id="KW-0732">Signal</keyword>
<name>A0A4Q1U0I5_9LACO</name>
<dbReference type="GO" id="GO:0004222">
    <property type="term" value="F:metalloendopeptidase activity"/>
    <property type="evidence" value="ECO:0007669"/>
    <property type="project" value="TreeGrafter"/>
</dbReference>
<evidence type="ECO:0000259" key="3">
    <source>
        <dbReference type="Pfam" id="PF01551"/>
    </source>
</evidence>
<dbReference type="Gene3D" id="2.70.70.10">
    <property type="entry name" value="Glucose Permease (Domain IIA)"/>
    <property type="match status" value="1"/>
</dbReference>
<feature type="domain" description="GW" evidence="4">
    <location>
        <begin position="129"/>
        <end position="189"/>
    </location>
</feature>
<dbReference type="EMBL" id="MSSM01000014">
    <property type="protein sequence ID" value="RXT25039.1"/>
    <property type="molecule type" value="Genomic_DNA"/>
</dbReference>
<dbReference type="InterPro" id="IPR050570">
    <property type="entry name" value="Cell_wall_metabolism_enzyme"/>
</dbReference>
<comment type="caution">
    <text evidence="5">The sequence shown here is derived from an EMBL/GenBank/DDBJ whole genome shotgun (WGS) entry which is preliminary data.</text>
</comment>
<dbReference type="InterPro" id="IPR038200">
    <property type="entry name" value="GW_dom_sf"/>
</dbReference>
<dbReference type="Pfam" id="PF13457">
    <property type="entry name" value="GW"/>
    <property type="match status" value="3"/>
</dbReference>
<evidence type="ECO:0000259" key="4">
    <source>
        <dbReference type="Pfam" id="PF13457"/>
    </source>
</evidence>
<dbReference type="PANTHER" id="PTHR21666">
    <property type="entry name" value="PEPTIDASE-RELATED"/>
    <property type="match status" value="1"/>
</dbReference>
<dbReference type="Gene3D" id="2.30.30.170">
    <property type="match status" value="1"/>
</dbReference>
<keyword evidence="2" id="KW-1133">Transmembrane helix</keyword>
<dbReference type="SUPFAM" id="SSF82057">
    <property type="entry name" value="Prokaryotic SH3-related domain"/>
    <property type="match status" value="2"/>
</dbReference>
<evidence type="ECO:0008006" key="7">
    <source>
        <dbReference type="Google" id="ProtNLM"/>
    </source>
</evidence>
<feature type="domain" description="GW" evidence="4">
    <location>
        <begin position="60"/>
        <end position="121"/>
    </location>
</feature>
<dbReference type="InterPro" id="IPR011055">
    <property type="entry name" value="Dup_hybrid_motif"/>
</dbReference>
<dbReference type="PANTHER" id="PTHR21666:SF270">
    <property type="entry name" value="MUREIN HYDROLASE ACTIVATOR ENVC"/>
    <property type="match status" value="1"/>
</dbReference>
<feature type="domain" description="GW" evidence="4">
    <location>
        <begin position="214"/>
        <end position="276"/>
    </location>
</feature>
<evidence type="ECO:0000313" key="6">
    <source>
        <dbReference type="Proteomes" id="UP000290475"/>
    </source>
</evidence>
<dbReference type="InterPro" id="IPR016047">
    <property type="entry name" value="M23ase_b-sheet_dom"/>
</dbReference>
<reference evidence="5 6" key="1">
    <citation type="submission" date="2017-01" db="EMBL/GenBank/DDBJ databases">
        <title>Lactobacillus chiayiensis sp. nov., a lactic acid bacterium isolated from compost.</title>
        <authorList>
            <person name="Huang C.-H."/>
        </authorList>
    </citation>
    <scope>NUCLEOTIDE SEQUENCE [LARGE SCALE GENOMIC DNA]</scope>
    <source>
        <strain evidence="6">chh01</strain>
    </source>
</reference>
<feature type="transmembrane region" description="Helical" evidence="2">
    <location>
        <begin position="27"/>
        <end position="45"/>
    </location>
</feature>
<protein>
    <recommendedName>
        <fullName evidence="7">Peptidase M23</fullName>
    </recommendedName>
</protein>
<dbReference type="Pfam" id="PF01551">
    <property type="entry name" value="Peptidase_M23"/>
    <property type="match status" value="1"/>
</dbReference>